<dbReference type="EMBL" id="JBBPBM010000031">
    <property type="protein sequence ID" value="KAK8534716.1"/>
    <property type="molecule type" value="Genomic_DNA"/>
</dbReference>
<evidence type="ECO:0000313" key="2">
    <source>
        <dbReference type="Proteomes" id="UP001472677"/>
    </source>
</evidence>
<organism evidence="1 2">
    <name type="scientific">Hibiscus sabdariffa</name>
    <name type="common">roselle</name>
    <dbReference type="NCBI Taxonomy" id="183260"/>
    <lineage>
        <taxon>Eukaryota</taxon>
        <taxon>Viridiplantae</taxon>
        <taxon>Streptophyta</taxon>
        <taxon>Embryophyta</taxon>
        <taxon>Tracheophyta</taxon>
        <taxon>Spermatophyta</taxon>
        <taxon>Magnoliopsida</taxon>
        <taxon>eudicotyledons</taxon>
        <taxon>Gunneridae</taxon>
        <taxon>Pentapetalae</taxon>
        <taxon>rosids</taxon>
        <taxon>malvids</taxon>
        <taxon>Malvales</taxon>
        <taxon>Malvaceae</taxon>
        <taxon>Malvoideae</taxon>
        <taxon>Hibiscus</taxon>
    </lineage>
</organism>
<protein>
    <submittedName>
        <fullName evidence="1">Uncharacterized protein</fullName>
    </submittedName>
</protein>
<dbReference type="Proteomes" id="UP001472677">
    <property type="component" value="Unassembled WGS sequence"/>
</dbReference>
<proteinExistence type="predicted"/>
<keyword evidence="2" id="KW-1185">Reference proteome</keyword>
<comment type="caution">
    <text evidence="1">The sequence shown here is derived from an EMBL/GenBank/DDBJ whole genome shotgun (WGS) entry which is preliminary data.</text>
</comment>
<gene>
    <name evidence="1" type="ORF">V6N12_057360</name>
</gene>
<name>A0ABR2DBL5_9ROSI</name>
<sequence length="98" mass="10907">MLWKNRCSRIFGDANIRKDDLLASCLRFKDDIIAVLDVSHSGIVANQEQARWKALSNGWVNIKVDGAVGVLETCQQLVVVFRITQDIGSLVLHVAIDD</sequence>
<reference evidence="1 2" key="1">
    <citation type="journal article" date="2024" name="G3 (Bethesda)">
        <title>Genome assembly of Hibiscus sabdariffa L. provides insights into metabolisms of medicinal natural products.</title>
        <authorList>
            <person name="Kim T."/>
        </authorList>
    </citation>
    <scope>NUCLEOTIDE SEQUENCE [LARGE SCALE GENOMIC DNA]</scope>
    <source>
        <strain evidence="1">TK-2024</strain>
        <tissue evidence="1">Old leaves</tissue>
    </source>
</reference>
<evidence type="ECO:0000313" key="1">
    <source>
        <dbReference type="EMBL" id="KAK8534716.1"/>
    </source>
</evidence>
<accession>A0ABR2DBL5</accession>